<keyword evidence="1" id="KW-1133">Transmembrane helix</keyword>
<feature type="transmembrane region" description="Helical" evidence="1">
    <location>
        <begin position="38"/>
        <end position="56"/>
    </location>
</feature>
<dbReference type="EMBL" id="CAKXZT010000024">
    <property type="protein sequence ID" value="CAH2395826.1"/>
    <property type="molecule type" value="Genomic_DNA"/>
</dbReference>
<dbReference type="Proteomes" id="UP001153050">
    <property type="component" value="Unassembled WGS sequence"/>
</dbReference>
<proteinExistence type="predicted"/>
<accession>A0ABM9DIQ1</accession>
<sequence>MFLLHYLRRGSSGLIGEQEKRDIRTVLDLDEYTVKEAVLRRVVFLILISSIAAYFFGKAPDFNQTASILTALISALALVFLYVDVAVPVVLLAVSASLLAICWMDYGTFVAFVWFSALYALYFFARLRSR</sequence>
<keyword evidence="1" id="KW-0472">Membrane</keyword>
<keyword evidence="3" id="KW-1185">Reference proteome</keyword>
<comment type="caution">
    <text evidence="2">The sequence shown here is derived from an EMBL/GenBank/DDBJ whole genome shotgun (WGS) entry which is preliminary data.</text>
</comment>
<evidence type="ECO:0000313" key="2">
    <source>
        <dbReference type="EMBL" id="CAH2395826.1"/>
    </source>
</evidence>
<keyword evidence="1" id="KW-0812">Transmembrane</keyword>
<protein>
    <submittedName>
        <fullName evidence="2">Uncharacterized protein</fullName>
    </submittedName>
</protein>
<name>A0ABM9DIQ1_9HYPH</name>
<feature type="transmembrane region" description="Helical" evidence="1">
    <location>
        <begin position="106"/>
        <end position="125"/>
    </location>
</feature>
<evidence type="ECO:0000256" key="1">
    <source>
        <dbReference type="SAM" id="Phobius"/>
    </source>
</evidence>
<gene>
    <name evidence="2" type="ORF">MES5069_120021</name>
</gene>
<feature type="transmembrane region" description="Helical" evidence="1">
    <location>
        <begin position="68"/>
        <end position="94"/>
    </location>
</feature>
<reference evidence="2 3" key="1">
    <citation type="submission" date="2022-03" db="EMBL/GenBank/DDBJ databases">
        <authorList>
            <person name="Brunel B."/>
        </authorList>
    </citation>
    <scope>NUCLEOTIDE SEQUENCE [LARGE SCALE GENOMIC DNA]</scope>
    <source>
        <strain evidence="2">STM5069sample</strain>
    </source>
</reference>
<evidence type="ECO:0000313" key="3">
    <source>
        <dbReference type="Proteomes" id="UP001153050"/>
    </source>
</evidence>
<organism evidence="2 3">
    <name type="scientific">Mesorhizobium escarrei</name>
    <dbReference type="NCBI Taxonomy" id="666018"/>
    <lineage>
        <taxon>Bacteria</taxon>
        <taxon>Pseudomonadati</taxon>
        <taxon>Pseudomonadota</taxon>
        <taxon>Alphaproteobacteria</taxon>
        <taxon>Hyphomicrobiales</taxon>
        <taxon>Phyllobacteriaceae</taxon>
        <taxon>Mesorhizobium</taxon>
    </lineage>
</organism>